<dbReference type="AlphaFoldDB" id="A0A1K1QXB2"/>
<proteinExistence type="predicted"/>
<dbReference type="NCBIfam" id="TIGR00125">
    <property type="entry name" value="cyt_tran_rel"/>
    <property type="match status" value="1"/>
</dbReference>
<dbReference type="InterPro" id="IPR038727">
    <property type="entry name" value="NadR/Ttd14_AAA_dom"/>
</dbReference>
<dbReference type="PANTHER" id="PTHR37512:SF1">
    <property type="entry name" value="NADR_TTD14 AAA DOMAIN-CONTAINING PROTEIN"/>
    <property type="match status" value="1"/>
</dbReference>
<dbReference type="SUPFAM" id="SSF52540">
    <property type="entry name" value="P-loop containing nucleoside triphosphate hydrolases"/>
    <property type="match status" value="1"/>
</dbReference>
<evidence type="ECO:0000313" key="2">
    <source>
        <dbReference type="EMBL" id="SFW64251.1"/>
    </source>
</evidence>
<evidence type="ECO:0000313" key="5">
    <source>
        <dbReference type="Proteomes" id="UP001326715"/>
    </source>
</evidence>
<evidence type="ECO:0000313" key="4">
    <source>
        <dbReference type="Proteomes" id="UP000183788"/>
    </source>
</evidence>
<dbReference type="EMBL" id="FPIZ01000009">
    <property type="protein sequence ID" value="SFW64251.1"/>
    <property type="molecule type" value="Genomic_DNA"/>
</dbReference>
<dbReference type="EMBL" id="CP140154">
    <property type="protein sequence ID" value="WQG92411.1"/>
    <property type="molecule type" value="Genomic_DNA"/>
</dbReference>
<evidence type="ECO:0000259" key="1">
    <source>
        <dbReference type="Pfam" id="PF13521"/>
    </source>
</evidence>
<dbReference type="Proteomes" id="UP001326715">
    <property type="component" value="Chromosome"/>
</dbReference>
<dbReference type="InterPro" id="IPR014729">
    <property type="entry name" value="Rossmann-like_a/b/a_fold"/>
</dbReference>
<reference evidence="2 4" key="1">
    <citation type="submission" date="2016-11" db="EMBL/GenBank/DDBJ databases">
        <authorList>
            <person name="Jaros S."/>
            <person name="Januszkiewicz K."/>
            <person name="Wedrychowicz H."/>
        </authorList>
    </citation>
    <scope>NUCLEOTIDE SEQUENCE [LARGE SCALE GENOMIC DNA]</scope>
    <source>
        <strain evidence="2 4">DSM 784</strain>
    </source>
</reference>
<feature type="domain" description="NadR/Ttd14 AAA" evidence="1">
    <location>
        <begin position="159"/>
        <end position="309"/>
    </location>
</feature>
<dbReference type="SUPFAM" id="SSF52374">
    <property type="entry name" value="Nucleotidylyl transferase"/>
    <property type="match status" value="1"/>
</dbReference>
<sequence length="336" mass="37666">MRKAFVFGKFMPFHKGHEAMIHFALTKCDFLSVLICVSDKETMPAVLRKSWLDETFKHEQRVEILTYHYDENILPATSVSSASVSEVWAAVFKELFPGYSIVVTSEPYGDLVAGYMGIHHIAFDPERKIVPVSATMVRNHLAAAWPYLPDSVQATMVKKVVILGTESTGKTTLTGKLAKYFHAAAVMEAGRDIVEDSNDFSMDDLYAIATAHAHKIQTTDAPLLIIDTDIHITISYGEYAFGLTIQPEENIFTINKADLYLYLDNDVPYVQDGTRMDEAARNELDLSHRNVLEKYGVNYTVISGNWEERFEQAAGLINRLVNLRSQGANFSSVTHS</sequence>
<dbReference type="RefSeq" id="WP_072362064.1">
    <property type="nucleotide sequence ID" value="NZ_CP139972.1"/>
</dbReference>
<dbReference type="Pfam" id="PF13521">
    <property type="entry name" value="AAA_28"/>
    <property type="match status" value="1"/>
</dbReference>
<keyword evidence="5" id="KW-1185">Reference proteome</keyword>
<reference evidence="3 5" key="2">
    <citation type="submission" date="2023-11" db="EMBL/GenBank/DDBJ databases">
        <title>MicrobeMod: A computational toolkit for identifying prokaryotic methylation and restriction-modification with nanopore sequencing.</title>
        <authorList>
            <person name="Crits-Christoph A."/>
            <person name="Kang S.C."/>
            <person name="Lee H."/>
            <person name="Ostrov N."/>
        </authorList>
    </citation>
    <scope>NUCLEOTIDE SEQUENCE [LARGE SCALE GENOMIC DNA]</scope>
    <source>
        <strain evidence="3 5">ATCC 23090</strain>
    </source>
</reference>
<accession>A0A1K1QXB2</accession>
<dbReference type="GO" id="GO:0003824">
    <property type="term" value="F:catalytic activity"/>
    <property type="evidence" value="ECO:0007669"/>
    <property type="project" value="InterPro"/>
</dbReference>
<name>A0A1K1QXB2_9BACT</name>
<organism evidence="2 4">
    <name type="scientific">Chitinophaga sancti</name>
    <dbReference type="NCBI Taxonomy" id="1004"/>
    <lineage>
        <taxon>Bacteria</taxon>
        <taxon>Pseudomonadati</taxon>
        <taxon>Bacteroidota</taxon>
        <taxon>Chitinophagia</taxon>
        <taxon>Chitinophagales</taxon>
        <taxon>Chitinophagaceae</taxon>
        <taxon>Chitinophaga</taxon>
    </lineage>
</organism>
<gene>
    <name evidence="2" type="ORF">SAMN05661012_03156</name>
    <name evidence="3" type="ORF">SR876_12925</name>
</gene>
<evidence type="ECO:0000313" key="3">
    <source>
        <dbReference type="EMBL" id="WQG92411.1"/>
    </source>
</evidence>
<dbReference type="InterPro" id="IPR027417">
    <property type="entry name" value="P-loop_NTPase"/>
</dbReference>
<protein>
    <submittedName>
        <fullName evidence="3">AAA family ATPase</fullName>
    </submittedName>
    <submittedName>
        <fullName evidence="2">HTH-type transcriptional regulator, transcriptional repressor of NAD biosynthesis genes</fullName>
    </submittedName>
</protein>
<dbReference type="Gene3D" id="3.40.50.300">
    <property type="entry name" value="P-loop containing nucleotide triphosphate hydrolases"/>
    <property type="match status" value="1"/>
</dbReference>
<dbReference type="OrthoDB" id="9151999at2"/>
<dbReference type="InterPro" id="IPR052735">
    <property type="entry name" value="NAD_biosynth-regulator"/>
</dbReference>
<dbReference type="PANTHER" id="PTHR37512">
    <property type="entry name" value="TRIFUNCTIONAL NAD BIOSYNTHESIS/REGULATOR PROTEIN NADR"/>
    <property type="match status" value="1"/>
</dbReference>
<dbReference type="STRING" id="1004.SAMN05661012_03156"/>
<dbReference type="Proteomes" id="UP000183788">
    <property type="component" value="Unassembled WGS sequence"/>
</dbReference>
<dbReference type="InterPro" id="IPR004821">
    <property type="entry name" value="Cyt_trans-like"/>
</dbReference>
<dbReference type="Gene3D" id="3.40.50.620">
    <property type="entry name" value="HUPs"/>
    <property type="match status" value="1"/>
</dbReference>